<evidence type="ECO:0000259" key="13">
    <source>
        <dbReference type="Pfam" id="PF16187"/>
    </source>
</evidence>
<evidence type="ECO:0000256" key="9">
    <source>
        <dbReference type="SAM" id="Coils"/>
    </source>
</evidence>
<evidence type="ECO:0000259" key="14">
    <source>
        <dbReference type="Pfam" id="PF22456"/>
    </source>
</evidence>
<dbReference type="FunFam" id="3.30.830.10:FF:000012">
    <property type="entry name" value="Protease 3"/>
    <property type="match status" value="1"/>
</dbReference>
<feature type="domain" description="Peptidase M16 C-terminal" evidence="12">
    <location>
        <begin position="267"/>
        <end position="440"/>
    </location>
</feature>
<dbReference type="PANTHER" id="PTHR43690">
    <property type="entry name" value="NARDILYSIN"/>
    <property type="match status" value="1"/>
</dbReference>
<evidence type="ECO:0000256" key="10">
    <source>
        <dbReference type="SAM" id="MobiDB-lite"/>
    </source>
</evidence>
<dbReference type="GO" id="GO:0005829">
    <property type="term" value="C:cytosol"/>
    <property type="evidence" value="ECO:0007669"/>
    <property type="project" value="TreeGrafter"/>
</dbReference>
<evidence type="ECO:0000256" key="6">
    <source>
        <dbReference type="ARBA" id="ARBA00022833"/>
    </source>
</evidence>
<protein>
    <submittedName>
        <fullName evidence="15">Metalloenzyme, LuxS/M16 peptidase-like protein</fullName>
    </submittedName>
</protein>
<keyword evidence="16" id="KW-1185">Reference proteome</keyword>
<gene>
    <name evidence="15" type="ORF">EDB92DRAFT_1964465</name>
</gene>
<dbReference type="InterPro" id="IPR007863">
    <property type="entry name" value="Peptidase_M16_C"/>
</dbReference>
<evidence type="ECO:0000256" key="7">
    <source>
        <dbReference type="ARBA" id="ARBA00023049"/>
    </source>
</evidence>
<feature type="domain" description="Peptidase M16 middle/third" evidence="13">
    <location>
        <begin position="453"/>
        <end position="744"/>
    </location>
</feature>
<dbReference type="GO" id="GO:0046872">
    <property type="term" value="F:metal ion binding"/>
    <property type="evidence" value="ECO:0007669"/>
    <property type="project" value="UniProtKB-KW"/>
</dbReference>
<dbReference type="InterPro" id="IPR054734">
    <property type="entry name" value="PqqF-like_C_4"/>
</dbReference>
<keyword evidence="5" id="KW-0378">Hydrolase</keyword>
<dbReference type="AlphaFoldDB" id="A0AAD4LVG1"/>
<keyword evidence="6" id="KW-0862">Zinc</keyword>
<evidence type="ECO:0000256" key="2">
    <source>
        <dbReference type="ARBA" id="ARBA00007261"/>
    </source>
</evidence>
<evidence type="ECO:0000256" key="3">
    <source>
        <dbReference type="ARBA" id="ARBA00022670"/>
    </source>
</evidence>
<dbReference type="FunFam" id="3.30.830.10:FF:000003">
    <property type="entry name" value="Insulin-degrading enzyme"/>
    <property type="match status" value="1"/>
</dbReference>
<dbReference type="Pfam" id="PF00675">
    <property type="entry name" value="Peptidase_M16"/>
    <property type="match status" value="1"/>
</dbReference>
<dbReference type="GO" id="GO:0043171">
    <property type="term" value="P:peptide catabolic process"/>
    <property type="evidence" value="ECO:0007669"/>
    <property type="project" value="TreeGrafter"/>
</dbReference>
<dbReference type="InterPro" id="IPR011765">
    <property type="entry name" value="Pept_M16_N"/>
</dbReference>
<evidence type="ECO:0000256" key="4">
    <source>
        <dbReference type="ARBA" id="ARBA00022723"/>
    </source>
</evidence>
<dbReference type="Pfam" id="PF16187">
    <property type="entry name" value="Peptidase_M16_M"/>
    <property type="match status" value="1"/>
</dbReference>
<comment type="similarity">
    <text evidence="2 8">Belongs to the peptidase M16 family.</text>
</comment>
<feature type="domain" description="Coenzyme PQQ synthesis protein F-like C-terminal lobe" evidence="14">
    <location>
        <begin position="851"/>
        <end position="951"/>
    </location>
</feature>
<keyword evidence="7" id="KW-0482">Metalloprotease</keyword>
<evidence type="ECO:0000259" key="12">
    <source>
        <dbReference type="Pfam" id="PF05193"/>
    </source>
</evidence>
<dbReference type="Pfam" id="PF05193">
    <property type="entry name" value="Peptidase_M16_C"/>
    <property type="match status" value="1"/>
</dbReference>
<evidence type="ECO:0000256" key="1">
    <source>
        <dbReference type="ARBA" id="ARBA00001947"/>
    </source>
</evidence>
<feature type="region of interest" description="Disordered" evidence="10">
    <location>
        <begin position="222"/>
        <end position="264"/>
    </location>
</feature>
<dbReference type="Gene3D" id="3.30.830.10">
    <property type="entry name" value="Metalloenzyme, LuxS/M16 peptidase-like"/>
    <property type="match status" value="4"/>
</dbReference>
<keyword evidence="4" id="KW-0479">Metal-binding</keyword>
<feature type="domain" description="Peptidase M16 N-terminal" evidence="11">
    <location>
        <begin position="58"/>
        <end position="194"/>
    </location>
</feature>
<dbReference type="GO" id="GO:0004222">
    <property type="term" value="F:metalloendopeptidase activity"/>
    <property type="evidence" value="ECO:0007669"/>
    <property type="project" value="InterPro"/>
</dbReference>
<evidence type="ECO:0000259" key="11">
    <source>
        <dbReference type="Pfam" id="PF00675"/>
    </source>
</evidence>
<name>A0AAD4LVG1_9AGAM</name>
<dbReference type="FunFam" id="3.30.830.10:FF:000005">
    <property type="entry name" value="nardilysin isoform X1"/>
    <property type="match status" value="1"/>
</dbReference>
<sequence>MTSLPFLGVGVSDDVQHWRPQTSPDIAAHWVYTKPIQKSQQDDREYRLIRLENGLQAMLVHDAKTDKAAASLDVAVGHLHDPADMPGLAHFCEHLLFMGTEQFPKENEYSEFLSRNNGSSNAFTASTNTNYHFNVSTSALAGALERFSGFFHSPLFAPSGTVRELNAVDSEHKKNHQSDVWRIYQVNKHLSKPGHVWSKFGTGNKASLTSAARKLGKDSFKNGINGAASSQDRAPSPYPSSLPSPVSSVSSLSTLGSDDGGPVGRETRRRLLEWWGKEYCASRMRLCIIGKDSLDRLSDLAVNLFSPIPNRGQTPLPSIPDHPFGPDEKGTLVHIQTIMDFHAMEISWPINEQIPQWRFKPGSYLTDIIGHEGAGSLHSFLKERGWITALSAGVQDLARGFATFKITLYLSQNGFQNHREVAMSTFKFMSMLRSTDLSPTHQKEVSTLSNIRFRFSEKRRPDDYAVWVADKLSWPVPRELVIKAPQVVSEWDPDAQAVALRTLEGLGVQNSRTVLMTKKEEFERTIGSQQWQTEPWYGTQYRVERLDDEFVREAEGPNTIDSFHLPRPNEFIPKRLDVDKREVTQPQPRPHLIYQSPRTTLWHKKDDQFWVPRARAIIEFRSPVSNESPIASVLTKLYAVLVTDALNEYSCDAALAGLSYSIEASSLGFYVSVSGYNDKLHVLLRDVLEKVKSLEVRAERLEVMKEKIKRDWENFFLGQSYRLSDYYGRYIMNEKQWTVLEKLQVLDSITQAQVQNHIGVLLSRLETKMLVIGNMYKDEAIHLAKMSEDIIPATPLLSAGPVDLSLQLPEGASNHVWSSLVPNTNEPNSALTYYVHYGSNVDRRSRVTAALLTQILSEPAFDTLRTKEQLGYIVGASMWTAPGDNEAGLRIVVQSERGPVYLEERVEAFLGHMKGVIEQMTDEQFAEQKNGLERKWREVPKNLSEEVSRHWGQIDSGYVDFLRRTEDADFLGSVSKQDVLSLFLTRVHPSSKTRCKLSIHAQSQKPQPKHVSRAAADAFVQIANEQGFELENVNWNSSLYTDGEPSETQFTTFWNTALADGPAGAAEKIFAALPQLTERFPAEKDATGSLTEDVVYIKDISAFRKSLQVSEPPKPLVVWNDLPISRF</sequence>
<evidence type="ECO:0000313" key="15">
    <source>
        <dbReference type="EMBL" id="KAH9001414.1"/>
    </source>
</evidence>
<dbReference type="GO" id="GO:0005739">
    <property type="term" value="C:mitochondrion"/>
    <property type="evidence" value="ECO:0007669"/>
    <property type="project" value="TreeGrafter"/>
</dbReference>
<reference evidence="15" key="1">
    <citation type="submission" date="2022-01" db="EMBL/GenBank/DDBJ databases">
        <title>Comparative genomics reveals a dynamic genome evolution in the ectomycorrhizal milk-cap (Lactarius) mushrooms.</title>
        <authorList>
            <consortium name="DOE Joint Genome Institute"/>
            <person name="Lebreton A."/>
            <person name="Tang N."/>
            <person name="Kuo A."/>
            <person name="LaButti K."/>
            <person name="Drula E."/>
            <person name="Barry K."/>
            <person name="Clum A."/>
            <person name="Lipzen A."/>
            <person name="Mousain D."/>
            <person name="Ng V."/>
            <person name="Wang R."/>
            <person name="Wang X."/>
            <person name="Dai Y."/>
            <person name="Henrissat B."/>
            <person name="Grigoriev I.V."/>
            <person name="Guerin-Laguette A."/>
            <person name="Yu F."/>
            <person name="Martin F.M."/>
        </authorList>
    </citation>
    <scope>NUCLEOTIDE SEQUENCE</scope>
    <source>
        <strain evidence="15">QP</strain>
    </source>
</reference>
<evidence type="ECO:0000256" key="8">
    <source>
        <dbReference type="RuleBase" id="RU004447"/>
    </source>
</evidence>
<dbReference type="InterPro" id="IPR050626">
    <property type="entry name" value="Peptidase_M16"/>
</dbReference>
<dbReference type="Pfam" id="PF22456">
    <property type="entry name" value="PqqF-like_C_4"/>
    <property type="match status" value="1"/>
</dbReference>
<dbReference type="PANTHER" id="PTHR43690:SF18">
    <property type="entry name" value="INSULIN-DEGRADING ENZYME-RELATED"/>
    <property type="match status" value="1"/>
</dbReference>
<comment type="caution">
    <text evidence="15">The sequence shown here is derived from an EMBL/GenBank/DDBJ whole genome shotgun (WGS) entry which is preliminary data.</text>
</comment>
<keyword evidence="3" id="KW-0645">Protease</keyword>
<feature type="coiled-coil region" evidence="9">
    <location>
        <begin position="684"/>
        <end position="711"/>
    </location>
</feature>
<comment type="cofactor">
    <cofactor evidence="1">
        <name>Zn(2+)</name>
        <dbReference type="ChEBI" id="CHEBI:29105"/>
    </cofactor>
</comment>
<evidence type="ECO:0000256" key="5">
    <source>
        <dbReference type="ARBA" id="ARBA00022801"/>
    </source>
</evidence>
<dbReference type="PROSITE" id="PS00143">
    <property type="entry name" value="INSULINASE"/>
    <property type="match status" value="1"/>
</dbReference>
<feature type="compositionally biased region" description="Low complexity" evidence="10">
    <location>
        <begin position="243"/>
        <end position="253"/>
    </location>
</feature>
<dbReference type="GO" id="GO:0051603">
    <property type="term" value="P:proteolysis involved in protein catabolic process"/>
    <property type="evidence" value="ECO:0007669"/>
    <property type="project" value="TreeGrafter"/>
</dbReference>
<evidence type="ECO:0000313" key="16">
    <source>
        <dbReference type="Proteomes" id="UP001201163"/>
    </source>
</evidence>
<keyword evidence="9" id="KW-0175">Coiled coil</keyword>
<dbReference type="InterPro" id="IPR001431">
    <property type="entry name" value="Pept_M16_Zn_BS"/>
</dbReference>
<dbReference type="SUPFAM" id="SSF63411">
    <property type="entry name" value="LuxS/MPP-like metallohydrolase"/>
    <property type="match status" value="4"/>
</dbReference>
<dbReference type="Proteomes" id="UP001201163">
    <property type="component" value="Unassembled WGS sequence"/>
</dbReference>
<dbReference type="EMBL" id="JAKELL010000001">
    <property type="protein sequence ID" value="KAH9001414.1"/>
    <property type="molecule type" value="Genomic_DNA"/>
</dbReference>
<accession>A0AAD4LVG1</accession>
<proteinExistence type="inferred from homology"/>
<dbReference type="InterPro" id="IPR032632">
    <property type="entry name" value="Peptidase_M16_M"/>
</dbReference>
<dbReference type="InterPro" id="IPR011249">
    <property type="entry name" value="Metalloenz_LuxS/M16"/>
</dbReference>
<organism evidence="15 16">
    <name type="scientific">Lactarius akahatsu</name>
    <dbReference type="NCBI Taxonomy" id="416441"/>
    <lineage>
        <taxon>Eukaryota</taxon>
        <taxon>Fungi</taxon>
        <taxon>Dikarya</taxon>
        <taxon>Basidiomycota</taxon>
        <taxon>Agaricomycotina</taxon>
        <taxon>Agaricomycetes</taxon>
        <taxon>Russulales</taxon>
        <taxon>Russulaceae</taxon>
        <taxon>Lactarius</taxon>
    </lineage>
</organism>